<sequence length="131" mass="13698">MSKTPTAIVLVTAITWAAFAVWLGTNPDALLPAFGVEASSPQMLTEVRAFYGGVEFAIATAMILLWWRGELFASLLVGGLPLFGSACGRIAGLAFDGYSTLHLGFATLELVGAAFCLAGCLMIPKPQGDTN</sequence>
<dbReference type="AlphaFoldDB" id="A0A5M6CKX6"/>
<keyword evidence="1" id="KW-0812">Transmembrane</keyword>
<dbReference type="EMBL" id="VWOX01000040">
    <property type="protein sequence ID" value="KAA5535687.1"/>
    <property type="molecule type" value="Genomic_DNA"/>
</dbReference>
<proteinExistence type="predicted"/>
<keyword evidence="1" id="KW-1133">Transmembrane helix</keyword>
<evidence type="ECO:0000256" key="1">
    <source>
        <dbReference type="SAM" id="Phobius"/>
    </source>
</evidence>
<organism evidence="2 3">
    <name type="scientific">Roseiconus nitratireducens</name>
    <dbReference type="NCBI Taxonomy" id="2605748"/>
    <lineage>
        <taxon>Bacteria</taxon>
        <taxon>Pseudomonadati</taxon>
        <taxon>Planctomycetota</taxon>
        <taxon>Planctomycetia</taxon>
        <taxon>Pirellulales</taxon>
        <taxon>Pirellulaceae</taxon>
        <taxon>Roseiconus</taxon>
    </lineage>
</organism>
<keyword evidence="1" id="KW-0472">Membrane</keyword>
<dbReference type="Pfam" id="PF14248">
    <property type="entry name" value="DUF4345"/>
    <property type="match status" value="1"/>
</dbReference>
<evidence type="ECO:0000313" key="2">
    <source>
        <dbReference type="EMBL" id="KAA5535687.1"/>
    </source>
</evidence>
<dbReference type="RefSeq" id="WP_150079983.1">
    <property type="nucleotide sequence ID" value="NZ_VWOX01000040.1"/>
</dbReference>
<feature type="transmembrane region" description="Helical" evidence="1">
    <location>
        <begin position="7"/>
        <end position="25"/>
    </location>
</feature>
<dbReference type="Proteomes" id="UP000324479">
    <property type="component" value="Unassembled WGS sequence"/>
</dbReference>
<keyword evidence="3" id="KW-1185">Reference proteome</keyword>
<evidence type="ECO:0000313" key="3">
    <source>
        <dbReference type="Proteomes" id="UP000324479"/>
    </source>
</evidence>
<dbReference type="InterPro" id="IPR025597">
    <property type="entry name" value="DUF4345"/>
</dbReference>
<gene>
    <name evidence="2" type="ORF">FYK55_28280</name>
</gene>
<name>A0A5M6CKX6_9BACT</name>
<comment type="caution">
    <text evidence="2">The sequence shown here is derived from an EMBL/GenBank/DDBJ whole genome shotgun (WGS) entry which is preliminary data.</text>
</comment>
<feature type="transmembrane region" description="Helical" evidence="1">
    <location>
        <begin position="74"/>
        <end position="95"/>
    </location>
</feature>
<reference evidence="2 3" key="1">
    <citation type="submission" date="2019-08" db="EMBL/GenBank/DDBJ databases">
        <authorList>
            <person name="Dhanesh K."/>
            <person name="Kumar G."/>
            <person name="Sasikala C."/>
            <person name="Venkata Ramana C."/>
        </authorList>
    </citation>
    <scope>NUCLEOTIDE SEQUENCE [LARGE SCALE GENOMIC DNA]</scope>
    <source>
        <strain evidence="2 3">JC645</strain>
    </source>
</reference>
<feature type="transmembrane region" description="Helical" evidence="1">
    <location>
        <begin position="101"/>
        <end position="123"/>
    </location>
</feature>
<protein>
    <submittedName>
        <fullName evidence="2">DUF4345 domain-containing protein</fullName>
    </submittedName>
</protein>
<feature type="transmembrane region" description="Helical" evidence="1">
    <location>
        <begin position="49"/>
        <end position="67"/>
    </location>
</feature>
<accession>A0A5M6CKX6</accession>